<dbReference type="Proteomes" id="UP001219933">
    <property type="component" value="Chromosome 5"/>
</dbReference>
<sequence length="574" mass="61900">MNDVLADPGPLAKATASLIAALGAESLDDAAAAAAARVRTAYSTQEQYVLLVAFELLYQLADARPAIYGRLVDPKSSCYIPHLVHRLVHHIRAGHYASRAGVDAAPRAPALPVPGADLSVSDDSDVASLHVLSLFQCDQAVLLLQGLCCHVRLTKRDLVPLDAVFMRHLLAQVEVTRAHEAHNTAVTLLVAAINEQYMAEALINESAQNFVVDAIAHGAHKTFGENLVFVLNRTSSMTVDGMRVHLIVLKVLDQLFGAEATAHCLYTNDLRVLVDVMLRELHDMLVENEILRQVYLRVFHALVTHTQMRTIAYKTDEARRLFTAIIASGRLREVSPVTKLLAQRCLNTEWCGGDKSSPDDSANDTSYDAPHDALALGWLHSAAAAAVNGATHSASVAWPPASDEPDGYEAAENAGVDIAALDLGYLARRRAPPPPVTISTPTSANTPVISMPTTPTIVEPMQEPIFQKSSFNASMPNLVREQQLPPPVCRSTKPRASLDAQTLPTRAALSPTRGTGASADADDSSKPGAADSRKEHGKRHRFLHIFSRSRAHSATPVETQQAGRRPAPPPPPRS</sequence>
<reference evidence="3" key="1">
    <citation type="submission" date="2023-03" db="EMBL/GenBank/DDBJ databases">
        <title>Mating type loci evolution in Malassezia.</title>
        <authorList>
            <person name="Coelho M.A."/>
        </authorList>
    </citation>
    <scope>NUCLEOTIDE SEQUENCE</scope>
    <source>
        <strain evidence="3">CBS 11721</strain>
    </source>
</reference>
<feature type="domain" description="SPIN90/Ldb17 leucine-rich" evidence="2">
    <location>
        <begin position="182"/>
        <end position="317"/>
    </location>
</feature>
<dbReference type="PANTHER" id="PTHR13357">
    <property type="entry name" value="SH3 ADAPTER PROTEIN SPIN90 NCK INTERACTING PROTEIN WITH SH3 DOMAIN"/>
    <property type="match status" value="1"/>
</dbReference>
<gene>
    <name evidence="3" type="primary">LDB17</name>
    <name evidence="3" type="ORF">MCUN1_003597</name>
</gene>
<dbReference type="GO" id="GO:0030479">
    <property type="term" value="C:actin cortical patch"/>
    <property type="evidence" value="ECO:0007669"/>
    <property type="project" value="TreeGrafter"/>
</dbReference>
<proteinExistence type="predicted"/>
<organism evidence="3 4">
    <name type="scientific">Malassezia cuniculi</name>
    <dbReference type="NCBI Taxonomy" id="948313"/>
    <lineage>
        <taxon>Eukaryota</taxon>
        <taxon>Fungi</taxon>
        <taxon>Dikarya</taxon>
        <taxon>Basidiomycota</taxon>
        <taxon>Ustilaginomycotina</taxon>
        <taxon>Malasseziomycetes</taxon>
        <taxon>Malasseziales</taxon>
        <taxon>Malasseziaceae</taxon>
        <taxon>Malassezia</taxon>
    </lineage>
</organism>
<protein>
    <submittedName>
        <fullName evidence="3">Pre-rRNA processing</fullName>
    </submittedName>
</protein>
<evidence type="ECO:0000259" key="2">
    <source>
        <dbReference type="Pfam" id="PF09431"/>
    </source>
</evidence>
<dbReference type="GO" id="GO:0000147">
    <property type="term" value="P:actin cortical patch assembly"/>
    <property type="evidence" value="ECO:0007669"/>
    <property type="project" value="TreeGrafter"/>
</dbReference>
<feature type="region of interest" description="Disordered" evidence="1">
    <location>
        <begin position="482"/>
        <end position="574"/>
    </location>
</feature>
<dbReference type="InterPro" id="IPR018556">
    <property type="entry name" value="SPIN90/Ldb17_LRD"/>
</dbReference>
<dbReference type="Pfam" id="PF09431">
    <property type="entry name" value="SPIN90_LRD"/>
    <property type="match status" value="1"/>
</dbReference>
<name>A0AAF0EX94_9BASI</name>
<accession>A0AAF0EX94</accession>
<evidence type="ECO:0000313" key="3">
    <source>
        <dbReference type="EMBL" id="WFD36710.1"/>
    </source>
</evidence>
<feature type="compositionally biased region" description="Basic residues" evidence="1">
    <location>
        <begin position="535"/>
        <end position="551"/>
    </location>
</feature>
<dbReference type="GO" id="GO:0071933">
    <property type="term" value="F:Arp2/3 complex binding"/>
    <property type="evidence" value="ECO:0007669"/>
    <property type="project" value="TreeGrafter"/>
</dbReference>
<evidence type="ECO:0000313" key="4">
    <source>
        <dbReference type="Proteomes" id="UP001219933"/>
    </source>
</evidence>
<dbReference type="InterPro" id="IPR030125">
    <property type="entry name" value="SPIN90/Ldb17"/>
</dbReference>
<evidence type="ECO:0000256" key="1">
    <source>
        <dbReference type="SAM" id="MobiDB-lite"/>
    </source>
</evidence>
<keyword evidence="4" id="KW-1185">Reference proteome</keyword>
<dbReference type="AlphaFoldDB" id="A0AAF0EX94"/>
<dbReference type="GO" id="GO:0051666">
    <property type="term" value="P:actin cortical patch localization"/>
    <property type="evidence" value="ECO:0007669"/>
    <property type="project" value="TreeGrafter"/>
</dbReference>
<dbReference type="PANTHER" id="PTHR13357:SF1">
    <property type="entry name" value="NCK-INTERACTING PROTEIN WITH SH3 DOMAIN"/>
    <property type="match status" value="1"/>
</dbReference>
<dbReference type="EMBL" id="CP119881">
    <property type="protein sequence ID" value="WFD36710.1"/>
    <property type="molecule type" value="Genomic_DNA"/>
</dbReference>
<dbReference type="GO" id="GO:0006897">
    <property type="term" value="P:endocytosis"/>
    <property type="evidence" value="ECO:0007669"/>
    <property type="project" value="TreeGrafter"/>
</dbReference>